<keyword evidence="1" id="KW-0472">Membrane</keyword>
<dbReference type="EMBL" id="FOVW01000003">
    <property type="protein sequence ID" value="SFO03695.1"/>
    <property type="molecule type" value="Genomic_DNA"/>
</dbReference>
<reference evidence="3" key="1">
    <citation type="submission" date="2016-10" db="EMBL/GenBank/DDBJ databases">
        <authorList>
            <person name="Varghese N."/>
            <person name="Submissions S."/>
        </authorList>
    </citation>
    <scope>NUCLEOTIDE SEQUENCE [LARGE SCALE GENOMIC DNA]</scope>
    <source>
        <strain evidence="3">DSM 15282</strain>
    </source>
</reference>
<keyword evidence="1" id="KW-0812">Transmembrane</keyword>
<dbReference type="Proteomes" id="UP000199564">
    <property type="component" value="Unassembled WGS sequence"/>
</dbReference>
<evidence type="ECO:0000256" key="1">
    <source>
        <dbReference type="SAM" id="Phobius"/>
    </source>
</evidence>
<keyword evidence="3" id="KW-1185">Reference proteome</keyword>
<sequence length="57" mass="6602">MISLFRKIRQKLLQQNRVTRYLAYAVGEILVMVKGILVALQIKAGMKSRNLKSRENI</sequence>
<dbReference type="AlphaFoldDB" id="A0A1I5DWN0"/>
<accession>A0A1I5DWN0</accession>
<organism evidence="2 3">
    <name type="scientific">Algoriphagus ornithinivorans</name>
    <dbReference type="NCBI Taxonomy" id="226506"/>
    <lineage>
        <taxon>Bacteria</taxon>
        <taxon>Pseudomonadati</taxon>
        <taxon>Bacteroidota</taxon>
        <taxon>Cytophagia</taxon>
        <taxon>Cytophagales</taxon>
        <taxon>Cyclobacteriaceae</taxon>
        <taxon>Algoriphagus</taxon>
    </lineage>
</organism>
<dbReference type="STRING" id="226506.SAMN04488519_103182"/>
<evidence type="ECO:0000313" key="2">
    <source>
        <dbReference type="EMBL" id="SFO03695.1"/>
    </source>
</evidence>
<dbReference type="RefSeq" id="WP_175557851.1">
    <property type="nucleotide sequence ID" value="NZ_FOVW01000003.1"/>
</dbReference>
<keyword evidence="1" id="KW-1133">Transmembrane helix</keyword>
<feature type="transmembrane region" description="Helical" evidence="1">
    <location>
        <begin position="21"/>
        <end position="42"/>
    </location>
</feature>
<name>A0A1I5DWN0_9BACT</name>
<evidence type="ECO:0000313" key="3">
    <source>
        <dbReference type="Proteomes" id="UP000199564"/>
    </source>
</evidence>
<protein>
    <submittedName>
        <fullName evidence="2">Uncharacterized protein</fullName>
    </submittedName>
</protein>
<gene>
    <name evidence="2" type="ORF">SAMN04488519_103182</name>
</gene>
<proteinExistence type="predicted"/>